<dbReference type="InterPro" id="IPR013087">
    <property type="entry name" value="Znf_C2H2_type"/>
</dbReference>
<reference evidence="11 12" key="1">
    <citation type="journal article" date="2024" name="G3 (Bethesda)">
        <title>Genome assembly of Hibiscus sabdariffa L. provides insights into metabolisms of medicinal natural products.</title>
        <authorList>
            <person name="Kim T."/>
        </authorList>
    </citation>
    <scope>NUCLEOTIDE SEQUENCE [LARGE SCALE GENOMIC DNA]</scope>
    <source>
        <strain evidence="11">TK-2024</strain>
        <tissue evidence="11">Old leaves</tissue>
    </source>
</reference>
<keyword evidence="12" id="KW-1185">Reference proteome</keyword>
<proteinExistence type="predicted"/>
<dbReference type="InterPro" id="IPR036236">
    <property type="entry name" value="Znf_C2H2_sf"/>
</dbReference>
<dbReference type="EMBL" id="JBBPBN010001426">
    <property type="protein sequence ID" value="KAK8478277.1"/>
    <property type="molecule type" value="Genomic_DNA"/>
</dbReference>
<keyword evidence="3 8" id="KW-0863">Zinc-finger</keyword>
<gene>
    <name evidence="11" type="ORF">V6N11_066304</name>
</gene>
<dbReference type="PANTHER" id="PTHR45801">
    <property type="entry name" value="OS07G0101800 PROTEIN"/>
    <property type="match status" value="1"/>
</dbReference>
<dbReference type="Proteomes" id="UP001396334">
    <property type="component" value="Unassembled WGS sequence"/>
</dbReference>
<dbReference type="PROSITE" id="PS50157">
    <property type="entry name" value="ZINC_FINGER_C2H2_2"/>
    <property type="match status" value="1"/>
</dbReference>
<evidence type="ECO:0000256" key="7">
    <source>
        <dbReference type="ARBA" id="ARBA00023242"/>
    </source>
</evidence>
<keyword evidence="2" id="KW-0479">Metal-binding</keyword>
<dbReference type="Gene3D" id="3.30.160.60">
    <property type="entry name" value="Classic Zinc Finger"/>
    <property type="match status" value="1"/>
</dbReference>
<evidence type="ECO:0000256" key="8">
    <source>
        <dbReference type="PROSITE-ProRule" id="PRU00042"/>
    </source>
</evidence>
<evidence type="ECO:0000256" key="9">
    <source>
        <dbReference type="SAM" id="MobiDB-lite"/>
    </source>
</evidence>
<dbReference type="PROSITE" id="PS00028">
    <property type="entry name" value="ZINC_FINGER_C2H2_1"/>
    <property type="match status" value="1"/>
</dbReference>
<sequence>MSNPKPQPLHADDGSPEVTAIAEDTGNFMATTWPPTTYTCMFCPREFRSAQALGGHMNVHRRERDRLHQMQPATAALMTNPTSSMSSTPSTFLFPTQQLSGNGGSCPLHQSPNPNGFACSVDSPPTLLTISPHPSGNLMTAATTPAAPLIIFPVTLPGSSNSPSTMSADQNLNGGTNFKETSIEELDLELRLGHPPTTSKCRKK</sequence>
<evidence type="ECO:0000256" key="2">
    <source>
        <dbReference type="ARBA" id="ARBA00022723"/>
    </source>
</evidence>
<evidence type="ECO:0000256" key="4">
    <source>
        <dbReference type="ARBA" id="ARBA00022833"/>
    </source>
</evidence>
<evidence type="ECO:0000313" key="12">
    <source>
        <dbReference type="Proteomes" id="UP001396334"/>
    </source>
</evidence>
<evidence type="ECO:0000259" key="10">
    <source>
        <dbReference type="PROSITE" id="PS50157"/>
    </source>
</evidence>
<feature type="region of interest" description="Disordered" evidence="9">
    <location>
        <begin position="160"/>
        <end position="180"/>
    </location>
</feature>
<comment type="subcellular location">
    <subcellularLocation>
        <location evidence="1">Nucleus</location>
    </subcellularLocation>
</comment>
<keyword evidence="4" id="KW-0862">Zinc</keyword>
<keyword evidence="6" id="KW-0804">Transcription</keyword>
<feature type="domain" description="C2H2-type" evidence="10">
    <location>
        <begin position="38"/>
        <end position="65"/>
    </location>
</feature>
<evidence type="ECO:0000256" key="1">
    <source>
        <dbReference type="ARBA" id="ARBA00004123"/>
    </source>
</evidence>
<evidence type="ECO:0000256" key="6">
    <source>
        <dbReference type="ARBA" id="ARBA00023163"/>
    </source>
</evidence>
<dbReference type="InterPro" id="IPR052426">
    <property type="entry name" value="Plant_dev_regulator"/>
</dbReference>
<dbReference type="PANTHER" id="PTHR45801:SF5">
    <property type="entry name" value="OS05G0286100 PROTEIN"/>
    <property type="match status" value="1"/>
</dbReference>
<evidence type="ECO:0000256" key="3">
    <source>
        <dbReference type="ARBA" id="ARBA00022771"/>
    </source>
</evidence>
<evidence type="ECO:0000256" key="5">
    <source>
        <dbReference type="ARBA" id="ARBA00023015"/>
    </source>
</evidence>
<accession>A0ABR1ZDA4</accession>
<keyword evidence="7" id="KW-0539">Nucleus</keyword>
<comment type="caution">
    <text evidence="11">The sequence shown here is derived from an EMBL/GenBank/DDBJ whole genome shotgun (WGS) entry which is preliminary data.</text>
</comment>
<keyword evidence="5" id="KW-0805">Transcription regulation</keyword>
<dbReference type="SUPFAM" id="SSF57667">
    <property type="entry name" value="beta-beta-alpha zinc fingers"/>
    <property type="match status" value="1"/>
</dbReference>
<evidence type="ECO:0000313" key="11">
    <source>
        <dbReference type="EMBL" id="KAK8478277.1"/>
    </source>
</evidence>
<protein>
    <recommendedName>
        <fullName evidence="10">C2H2-type domain-containing protein</fullName>
    </recommendedName>
</protein>
<name>A0ABR1ZDA4_9ROSI</name>
<dbReference type="SMART" id="SM00355">
    <property type="entry name" value="ZnF_C2H2"/>
    <property type="match status" value="1"/>
</dbReference>
<organism evidence="11 12">
    <name type="scientific">Hibiscus sabdariffa</name>
    <name type="common">roselle</name>
    <dbReference type="NCBI Taxonomy" id="183260"/>
    <lineage>
        <taxon>Eukaryota</taxon>
        <taxon>Viridiplantae</taxon>
        <taxon>Streptophyta</taxon>
        <taxon>Embryophyta</taxon>
        <taxon>Tracheophyta</taxon>
        <taxon>Spermatophyta</taxon>
        <taxon>Magnoliopsida</taxon>
        <taxon>eudicotyledons</taxon>
        <taxon>Gunneridae</taxon>
        <taxon>Pentapetalae</taxon>
        <taxon>rosids</taxon>
        <taxon>malvids</taxon>
        <taxon>Malvales</taxon>
        <taxon>Malvaceae</taxon>
        <taxon>Malvoideae</taxon>
        <taxon>Hibiscus</taxon>
    </lineage>
</organism>